<reference evidence="1" key="1">
    <citation type="submission" date="2023-10" db="EMBL/GenBank/DDBJ databases">
        <title>Whole Genome based description of the genera Actinobaculum and Actinotignum reveals a complex phylogenetic relationship within the species included in the genus Actinotignum.</title>
        <authorList>
            <person name="Jensen C.S."/>
            <person name="Dargis R."/>
            <person name="Kemp M."/>
            <person name="Christensen J.J."/>
        </authorList>
    </citation>
    <scope>NUCLEOTIDE SEQUENCE</scope>
    <source>
        <strain evidence="1">SLA_B511</strain>
    </source>
</reference>
<dbReference type="AlphaFoldDB" id="A0AAW9HPQ8"/>
<dbReference type="EMBL" id="JAWNGC010000026">
    <property type="protein sequence ID" value="MDY5155671.1"/>
    <property type="molecule type" value="Genomic_DNA"/>
</dbReference>
<name>A0AAW9HPQ8_9ACTO</name>
<gene>
    <name evidence="1" type="ORF">R6G80_08115</name>
</gene>
<organism evidence="1 2">
    <name type="scientific">Actinotignum urinale</name>
    <dbReference type="NCBI Taxonomy" id="190146"/>
    <lineage>
        <taxon>Bacteria</taxon>
        <taxon>Bacillati</taxon>
        <taxon>Actinomycetota</taxon>
        <taxon>Actinomycetes</taxon>
        <taxon>Actinomycetales</taxon>
        <taxon>Actinomycetaceae</taxon>
        <taxon>Actinotignum</taxon>
    </lineage>
</organism>
<evidence type="ECO:0000313" key="1">
    <source>
        <dbReference type="EMBL" id="MDY5155671.1"/>
    </source>
</evidence>
<dbReference type="RefSeq" id="WP_320756776.1">
    <property type="nucleotide sequence ID" value="NZ_JAWNGC010000026.1"/>
</dbReference>
<evidence type="ECO:0008006" key="3">
    <source>
        <dbReference type="Google" id="ProtNLM"/>
    </source>
</evidence>
<proteinExistence type="predicted"/>
<protein>
    <recommendedName>
        <fullName evidence="3">CopG family transcriptional regulator</fullName>
    </recommendedName>
</protein>
<comment type="caution">
    <text evidence="1">The sequence shown here is derived from an EMBL/GenBank/DDBJ whole genome shotgun (WGS) entry which is preliminary data.</text>
</comment>
<dbReference type="Proteomes" id="UP001281731">
    <property type="component" value="Unassembled WGS sequence"/>
</dbReference>
<accession>A0AAW9HPQ8</accession>
<evidence type="ECO:0000313" key="2">
    <source>
        <dbReference type="Proteomes" id="UP001281731"/>
    </source>
</evidence>
<sequence>MTTYTASNGQTFTDDDIQRWATEAENGFPHSDLIPGTPQWKTAPLHTRTFRTTDEFWKTVQTLARKKNMTTTQFTREALAEHIARNAA</sequence>